<comment type="caution">
    <text evidence="1">The sequence shown here is derived from an EMBL/GenBank/DDBJ whole genome shotgun (WGS) entry which is preliminary data.</text>
</comment>
<reference evidence="1 2" key="1">
    <citation type="submission" date="2015-01" db="EMBL/GenBank/DDBJ databases">
        <title>Evolution of Trichinella species and genotypes.</title>
        <authorList>
            <person name="Korhonen P.K."/>
            <person name="Edoardo P."/>
            <person name="Giuseppe L.R."/>
            <person name="Gasser R.B."/>
        </authorList>
    </citation>
    <scope>NUCLEOTIDE SEQUENCE [LARGE SCALE GENOMIC DNA]</scope>
    <source>
        <strain evidence="1">ISS141</strain>
    </source>
</reference>
<proteinExistence type="predicted"/>
<sequence length="49" mass="5503">MVVEGRCDDVANDGSNTFNEITSQFAVHYRFEMLQFATFMIQLPLTGAS</sequence>
<dbReference type="AlphaFoldDB" id="A0A0V0WDA0"/>
<protein>
    <submittedName>
        <fullName evidence="1">Uncharacterized protein</fullName>
    </submittedName>
</protein>
<evidence type="ECO:0000313" key="1">
    <source>
        <dbReference type="EMBL" id="KRX73522.1"/>
    </source>
</evidence>
<dbReference type="EMBL" id="JYDU01001076">
    <property type="protein sequence ID" value="KRX73522.1"/>
    <property type="molecule type" value="Genomic_DNA"/>
</dbReference>
<evidence type="ECO:0000313" key="2">
    <source>
        <dbReference type="Proteomes" id="UP000054815"/>
    </source>
</evidence>
<dbReference type="Proteomes" id="UP000054815">
    <property type="component" value="Unassembled WGS sequence"/>
</dbReference>
<accession>A0A0V0WDA0</accession>
<gene>
    <name evidence="1" type="ORF">T4E_1270</name>
</gene>
<name>A0A0V0WDA0_TRIPS</name>
<organism evidence="1 2">
    <name type="scientific">Trichinella pseudospiralis</name>
    <name type="common">Parasitic roundworm</name>
    <dbReference type="NCBI Taxonomy" id="6337"/>
    <lineage>
        <taxon>Eukaryota</taxon>
        <taxon>Metazoa</taxon>
        <taxon>Ecdysozoa</taxon>
        <taxon>Nematoda</taxon>
        <taxon>Enoplea</taxon>
        <taxon>Dorylaimia</taxon>
        <taxon>Trichinellida</taxon>
        <taxon>Trichinellidae</taxon>
        <taxon>Trichinella</taxon>
    </lineage>
</organism>